<dbReference type="GO" id="GO:0016747">
    <property type="term" value="F:acyltransferase activity, transferring groups other than amino-acyl groups"/>
    <property type="evidence" value="ECO:0007669"/>
    <property type="project" value="InterPro"/>
</dbReference>
<gene>
    <name evidence="2" type="ORF">AS180_10945</name>
</gene>
<dbReference type="RefSeq" id="WP_025909377.1">
    <property type="nucleotide sequence ID" value="NZ_KQ758650.1"/>
</dbReference>
<dbReference type="SUPFAM" id="SSF55729">
    <property type="entry name" value="Acyl-CoA N-acyltransferases (Nat)"/>
    <property type="match status" value="1"/>
</dbReference>
<dbReference type="Proteomes" id="UP000053681">
    <property type="component" value="Unassembled WGS sequence"/>
</dbReference>
<dbReference type="PANTHER" id="PTHR43415">
    <property type="entry name" value="SPERMIDINE N(1)-ACETYLTRANSFERASE"/>
    <property type="match status" value="1"/>
</dbReference>
<accession>A0A0V8JL96</accession>
<dbReference type="InterPro" id="IPR016181">
    <property type="entry name" value="Acyl_CoA_acyltransferase"/>
</dbReference>
<evidence type="ECO:0000313" key="3">
    <source>
        <dbReference type="Proteomes" id="UP000053681"/>
    </source>
</evidence>
<comment type="caution">
    <text evidence="2">The sequence shown here is derived from an EMBL/GenBank/DDBJ whole genome shotgun (WGS) entry which is preliminary data.</text>
</comment>
<keyword evidence="2" id="KW-0808">Transferase</keyword>
<evidence type="ECO:0000259" key="1">
    <source>
        <dbReference type="PROSITE" id="PS51186"/>
    </source>
</evidence>
<dbReference type="PROSITE" id="PS51186">
    <property type="entry name" value="GNAT"/>
    <property type="match status" value="1"/>
</dbReference>
<organism evidence="2 3">
    <name type="scientific">Priestia veravalensis</name>
    <dbReference type="NCBI Taxonomy" id="1414648"/>
    <lineage>
        <taxon>Bacteria</taxon>
        <taxon>Bacillati</taxon>
        <taxon>Bacillota</taxon>
        <taxon>Bacilli</taxon>
        <taxon>Bacillales</taxon>
        <taxon>Bacillaceae</taxon>
        <taxon>Priestia</taxon>
    </lineage>
</organism>
<name>A0A0V8JL96_9BACI</name>
<dbReference type="PANTHER" id="PTHR43415:SF3">
    <property type="entry name" value="GNAT-FAMILY ACETYLTRANSFERASE"/>
    <property type="match status" value="1"/>
</dbReference>
<dbReference type="Gene3D" id="3.40.630.30">
    <property type="match status" value="1"/>
</dbReference>
<dbReference type="AlphaFoldDB" id="A0A0V8JL96"/>
<reference evidence="2 3" key="1">
    <citation type="submission" date="2015-11" db="EMBL/GenBank/DDBJ databases">
        <title>Bacillus caseinolyticus sp nov.</title>
        <authorList>
            <person name="Dastager S.G."/>
            <person name="Mawlankar R."/>
        </authorList>
    </citation>
    <scope>NUCLEOTIDE SEQUENCE [LARGE SCALE GENOMIC DNA]</scope>
    <source>
        <strain evidence="2 3">SGD-V-76</strain>
    </source>
</reference>
<dbReference type="InterPro" id="IPR000182">
    <property type="entry name" value="GNAT_dom"/>
</dbReference>
<dbReference type="EMBL" id="LNQP01000034">
    <property type="protein sequence ID" value="KSU87822.1"/>
    <property type="molecule type" value="Genomic_DNA"/>
</dbReference>
<keyword evidence="3" id="KW-1185">Reference proteome</keyword>
<dbReference type="CDD" id="cd04301">
    <property type="entry name" value="NAT_SF"/>
    <property type="match status" value="1"/>
</dbReference>
<dbReference type="Pfam" id="PF13420">
    <property type="entry name" value="Acetyltransf_4"/>
    <property type="match status" value="1"/>
</dbReference>
<proteinExistence type="predicted"/>
<evidence type="ECO:0000313" key="2">
    <source>
        <dbReference type="EMBL" id="KSU87822.1"/>
    </source>
</evidence>
<sequence>MITAEKDTVTFVAKDGREVTIRPAEPRDAREITTAVEEIIKAGEFIQKDAPKTVEEEQKFIESVSKQGHMYVVAEVEGEVVGIARVLRGEIRMKRHSGLFRTWLISKVQGMGIGKQLMDYTLKWCKENDMHKLSLTVFTSNEVAYKLYEKVGFKTEGVMKEQAYINGKYVDEVYMSVFF</sequence>
<protein>
    <submittedName>
        <fullName evidence="2">GNAT family acetyltransferase</fullName>
    </submittedName>
</protein>
<feature type="domain" description="N-acetyltransferase" evidence="1">
    <location>
        <begin position="19"/>
        <end position="179"/>
    </location>
</feature>